<evidence type="ECO:0000259" key="8">
    <source>
        <dbReference type="PROSITE" id="PS50006"/>
    </source>
</evidence>
<dbReference type="GO" id="GO:0006270">
    <property type="term" value="P:DNA replication initiation"/>
    <property type="evidence" value="ECO:0007669"/>
    <property type="project" value="TreeGrafter"/>
</dbReference>
<dbReference type="PANTHER" id="PTHR10537">
    <property type="entry name" value="DNA PRIMASE LARGE SUBUNIT"/>
    <property type="match status" value="1"/>
</dbReference>
<evidence type="ECO:0000256" key="6">
    <source>
        <dbReference type="ARBA" id="ARBA00023004"/>
    </source>
</evidence>
<dbReference type="SUPFAM" id="SSF49879">
    <property type="entry name" value="SMAD/FHA domain"/>
    <property type="match status" value="1"/>
</dbReference>
<name>A0AAW1CXX1_9HEMI</name>
<keyword evidence="7" id="KW-0411">Iron-sulfur</keyword>
<comment type="caution">
    <text evidence="9">The sequence shown here is derived from an EMBL/GenBank/DDBJ whole genome shotgun (WGS) entry which is preliminary data.</text>
</comment>
<keyword evidence="5" id="KW-0479">Metal-binding</keyword>
<evidence type="ECO:0000256" key="2">
    <source>
        <dbReference type="ARBA" id="ARBA00022485"/>
    </source>
</evidence>
<evidence type="ECO:0000256" key="5">
    <source>
        <dbReference type="ARBA" id="ARBA00022723"/>
    </source>
</evidence>
<dbReference type="Gene3D" id="1.20.930.80">
    <property type="match status" value="1"/>
</dbReference>
<keyword evidence="6" id="KW-0408">Iron</keyword>
<dbReference type="PANTHER" id="PTHR10537:SF3">
    <property type="entry name" value="DNA PRIMASE LARGE SUBUNIT"/>
    <property type="match status" value="1"/>
</dbReference>
<sequence length="581" mass="68431">MATITVSCHEDSYTFIQRRIIVLKEKFPFRIGRCYHKEKFASNNALFDTKNALISHNHAFFVLVDTKVHIEDYSINGTFVNGKRINKSELYEIYSGDVIQLAYAQPVIFKVRISSEADLRFKDLINEKYPHPLHFYLKPPTAHVELSLIVDKTEKRFHVLKELEKFGEKEMLKCNTNSAILNVMKDKHEDYFNLITLTFDTLESEYSCLEMENITHHILCIGFCRYSHLHHWFIKQESKLLHAKWMHFNNLEKIDLLHSYQIQYQWVDSREREKLMKEYPNFIDANLDLVKIHFSKVVNVITSKDYLLINGYVYIPLNILIMAMIVKFEALIEHKLKTINSRLDLIADEKRIYSVVNYIERQFLSSDFHPRSRVVLSNMIDQLSDQSFPLCMNILNYYLNKKHHLRNGGRFQYGLFLKGIGLPLSESLKFWKNHFTKIMDENQFNKSYSYHIRHIYGTVGKMFSYPAKNCTTILKDNPGPLDYHGCPFSTLDYNRIMFELKRNNINDNDCREIWNSMSNGLAQVACAKYFNAIHKSTEDLISHPNLYFERSQTLKLTVDCCKCGDNENNQKLCKKGCAPEW</sequence>
<dbReference type="Pfam" id="PF04104">
    <property type="entry name" value="DNA_primase_lrg"/>
    <property type="match status" value="1"/>
</dbReference>
<keyword evidence="4" id="KW-0235">DNA replication</keyword>
<organism evidence="9 10">
    <name type="scientific">Rhynocoris fuscipes</name>
    <dbReference type="NCBI Taxonomy" id="488301"/>
    <lineage>
        <taxon>Eukaryota</taxon>
        <taxon>Metazoa</taxon>
        <taxon>Ecdysozoa</taxon>
        <taxon>Arthropoda</taxon>
        <taxon>Hexapoda</taxon>
        <taxon>Insecta</taxon>
        <taxon>Pterygota</taxon>
        <taxon>Neoptera</taxon>
        <taxon>Paraneoptera</taxon>
        <taxon>Hemiptera</taxon>
        <taxon>Heteroptera</taxon>
        <taxon>Panheteroptera</taxon>
        <taxon>Cimicomorpha</taxon>
        <taxon>Reduviidae</taxon>
        <taxon>Harpactorinae</taxon>
        <taxon>Harpactorini</taxon>
        <taxon>Rhynocoris</taxon>
    </lineage>
</organism>
<protein>
    <recommendedName>
        <fullName evidence="8">FHA domain-containing protein</fullName>
    </recommendedName>
</protein>
<keyword evidence="2" id="KW-0004">4Fe-4S</keyword>
<keyword evidence="3" id="KW-0639">Primosome</keyword>
<dbReference type="Proteomes" id="UP001461498">
    <property type="component" value="Unassembled WGS sequence"/>
</dbReference>
<dbReference type="InterPro" id="IPR007238">
    <property type="entry name" value="DNA_primase_lsu_euk/arc"/>
</dbReference>
<dbReference type="SMART" id="SM00240">
    <property type="entry name" value="FHA"/>
    <property type="match status" value="1"/>
</dbReference>
<dbReference type="Pfam" id="PF26466">
    <property type="entry name" value="DNA_primase_lrg_N"/>
    <property type="match status" value="1"/>
</dbReference>
<evidence type="ECO:0000313" key="9">
    <source>
        <dbReference type="EMBL" id="KAK9503306.1"/>
    </source>
</evidence>
<gene>
    <name evidence="9" type="ORF">O3M35_011906</name>
</gene>
<reference evidence="9 10" key="1">
    <citation type="submission" date="2022-12" db="EMBL/GenBank/DDBJ databases">
        <title>Chromosome-level genome assembly of true bugs.</title>
        <authorList>
            <person name="Ma L."/>
            <person name="Li H."/>
        </authorList>
    </citation>
    <scope>NUCLEOTIDE SEQUENCE [LARGE SCALE GENOMIC DNA]</scope>
    <source>
        <strain evidence="9">Lab_2022b</strain>
    </source>
</reference>
<dbReference type="AlphaFoldDB" id="A0AAW1CXX1"/>
<evidence type="ECO:0000256" key="4">
    <source>
        <dbReference type="ARBA" id="ARBA00022705"/>
    </source>
</evidence>
<evidence type="ECO:0000256" key="3">
    <source>
        <dbReference type="ARBA" id="ARBA00022515"/>
    </source>
</evidence>
<dbReference type="GO" id="GO:0006269">
    <property type="term" value="P:DNA replication, synthesis of primer"/>
    <property type="evidence" value="ECO:0007669"/>
    <property type="project" value="UniProtKB-KW"/>
</dbReference>
<dbReference type="GO" id="GO:0005658">
    <property type="term" value="C:alpha DNA polymerase:primase complex"/>
    <property type="evidence" value="ECO:0007669"/>
    <property type="project" value="TreeGrafter"/>
</dbReference>
<evidence type="ECO:0000256" key="1">
    <source>
        <dbReference type="ARBA" id="ARBA00001966"/>
    </source>
</evidence>
<comment type="cofactor">
    <cofactor evidence="1">
        <name>[4Fe-4S] cluster</name>
        <dbReference type="ChEBI" id="CHEBI:49883"/>
    </cofactor>
</comment>
<accession>A0AAW1CXX1</accession>
<dbReference type="PROSITE" id="PS50006">
    <property type="entry name" value="FHA_DOMAIN"/>
    <property type="match status" value="1"/>
</dbReference>
<evidence type="ECO:0000256" key="7">
    <source>
        <dbReference type="ARBA" id="ARBA00023014"/>
    </source>
</evidence>
<evidence type="ECO:0000313" key="10">
    <source>
        <dbReference type="Proteomes" id="UP001461498"/>
    </source>
</evidence>
<dbReference type="InterPro" id="IPR000253">
    <property type="entry name" value="FHA_dom"/>
</dbReference>
<dbReference type="Pfam" id="PF00498">
    <property type="entry name" value="FHA"/>
    <property type="match status" value="1"/>
</dbReference>
<proteinExistence type="predicted"/>
<dbReference type="InterPro" id="IPR008984">
    <property type="entry name" value="SMAD_FHA_dom_sf"/>
</dbReference>
<feature type="domain" description="FHA" evidence="8">
    <location>
        <begin position="29"/>
        <end position="85"/>
    </location>
</feature>
<dbReference type="GO" id="GO:0051539">
    <property type="term" value="F:4 iron, 4 sulfur cluster binding"/>
    <property type="evidence" value="ECO:0007669"/>
    <property type="project" value="UniProtKB-KW"/>
</dbReference>
<dbReference type="InterPro" id="IPR058560">
    <property type="entry name" value="DNA_primase_C"/>
</dbReference>
<dbReference type="EMBL" id="JAPXFL010000008">
    <property type="protein sequence ID" value="KAK9503306.1"/>
    <property type="molecule type" value="Genomic_DNA"/>
</dbReference>
<dbReference type="GO" id="GO:0046872">
    <property type="term" value="F:metal ion binding"/>
    <property type="evidence" value="ECO:0007669"/>
    <property type="project" value="UniProtKB-KW"/>
</dbReference>
<keyword evidence="10" id="KW-1185">Reference proteome</keyword>
<dbReference type="Gene3D" id="2.60.200.20">
    <property type="match status" value="1"/>
</dbReference>